<dbReference type="SUPFAM" id="SSF46689">
    <property type="entry name" value="Homeodomain-like"/>
    <property type="match status" value="1"/>
</dbReference>
<feature type="domain" description="HTH rpiR-type" evidence="4">
    <location>
        <begin position="1"/>
        <end position="77"/>
    </location>
</feature>
<dbReference type="InterPro" id="IPR036388">
    <property type="entry name" value="WH-like_DNA-bd_sf"/>
</dbReference>
<evidence type="ECO:0000256" key="1">
    <source>
        <dbReference type="ARBA" id="ARBA00023015"/>
    </source>
</evidence>
<keyword evidence="1" id="KW-0805">Transcription regulation</keyword>
<dbReference type="GO" id="GO:0097367">
    <property type="term" value="F:carbohydrate derivative binding"/>
    <property type="evidence" value="ECO:0007669"/>
    <property type="project" value="InterPro"/>
</dbReference>
<gene>
    <name evidence="6" type="ORF">CSA56_15425</name>
</gene>
<sequence length="280" mass="32630">MRLLEKLRLRYSEMTEGEKLIYNLMTKNVKEFSLKPIGAVAEELQISKTTLMRFAKSSGFNGYAEFKQALQEEELLDSSPAVKLKKFMNNHVILTAEKIRQQEIENIHHTFQNLNKEDFDRIVDTILSTNSIRTMGWGISSYAAEVLTLRLKLIGLKCETLQRRTATLVEEVSRLAPSALFITFEFRPYMYEVLDAVRLAKSRNMTLVLVTDTPQCPLIEFVDYIFYCETETEFFGNSLIGPLFWVNLLTSEVIYRMKDNIMDTLERQQEILTNLRYYIP</sequence>
<dbReference type="AlphaFoldDB" id="A0A2G6KAT7"/>
<dbReference type="Gene3D" id="3.40.50.10490">
    <property type="entry name" value="Glucose-6-phosphate isomerase like protein, domain 1"/>
    <property type="match status" value="1"/>
</dbReference>
<keyword evidence="2" id="KW-0238">DNA-binding</keyword>
<dbReference type="InterPro" id="IPR035472">
    <property type="entry name" value="RpiR-like_SIS"/>
</dbReference>
<dbReference type="InterPro" id="IPR009057">
    <property type="entry name" value="Homeodomain-like_sf"/>
</dbReference>
<organism evidence="6 7">
    <name type="scientific">candidate division KSB3 bacterium</name>
    <dbReference type="NCBI Taxonomy" id="2044937"/>
    <lineage>
        <taxon>Bacteria</taxon>
        <taxon>candidate division KSB3</taxon>
    </lineage>
</organism>
<comment type="caution">
    <text evidence="6">The sequence shown here is derived from an EMBL/GenBank/DDBJ whole genome shotgun (WGS) entry which is preliminary data.</text>
</comment>
<evidence type="ECO:0000256" key="2">
    <source>
        <dbReference type="ARBA" id="ARBA00023125"/>
    </source>
</evidence>
<dbReference type="InterPro" id="IPR001347">
    <property type="entry name" value="SIS_dom"/>
</dbReference>
<dbReference type="Proteomes" id="UP000230821">
    <property type="component" value="Unassembled WGS sequence"/>
</dbReference>
<dbReference type="Gene3D" id="1.10.10.10">
    <property type="entry name" value="Winged helix-like DNA-binding domain superfamily/Winged helix DNA-binding domain"/>
    <property type="match status" value="1"/>
</dbReference>
<dbReference type="Pfam" id="PF01418">
    <property type="entry name" value="HTH_6"/>
    <property type="match status" value="1"/>
</dbReference>
<evidence type="ECO:0000256" key="3">
    <source>
        <dbReference type="ARBA" id="ARBA00023163"/>
    </source>
</evidence>
<evidence type="ECO:0000259" key="4">
    <source>
        <dbReference type="PROSITE" id="PS51071"/>
    </source>
</evidence>
<dbReference type="PROSITE" id="PS51464">
    <property type="entry name" value="SIS"/>
    <property type="match status" value="1"/>
</dbReference>
<dbReference type="GO" id="GO:0003677">
    <property type="term" value="F:DNA binding"/>
    <property type="evidence" value="ECO:0007669"/>
    <property type="project" value="UniProtKB-KW"/>
</dbReference>
<evidence type="ECO:0000313" key="6">
    <source>
        <dbReference type="EMBL" id="PIE32480.1"/>
    </source>
</evidence>
<dbReference type="InterPro" id="IPR000281">
    <property type="entry name" value="HTH_RpiR"/>
</dbReference>
<proteinExistence type="predicted"/>
<dbReference type="CDD" id="cd05013">
    <property type="entry name" value="SIS_RpiR"/>
    <property type="match status" value="1"/>
</dbReference>
<accession>A0A2G6KAT7</accession>
<feature type="domain" description="SIS" evidence="5">
    <location>
        <begin position="122"/>
        <end position="259"/>
    </location>
</feature>
<dbReference type="InterPro" id="IPR046348">
    <property type="entry name" value="SIS_dom_sf"/>
</dbReference>
<keyword evidence="3" id="KW-0804">Transcription</keyword>
<dbReference type="InterPro" id="IPR047640">
    <property type="entry name" value="RpiR-like"/>
</dbReference>
<dbReference type="PANTHER" id="PTHR30514">
    <property type="entry name" value="GLUCOKINASE"/>
    <property type="match status" value="1"/>
</dbReference>
<dbReference type="SUPFAM" id="SSF53697">
    <property type="entry name" value="SIS domain"/>
    <property type="match status" value="1"/>
</dbReference>
<reference evidence="6 7" key="1">
    <citation type="submission" date="2017-10" db="EMBL/GenBank/DDBJ databases">
        <title>Novel microbial diversity and functional potential in the marine mammal oral microbiome.</title>
        <authorList>
            <person name="Dudek N.K."/>
            <person name="Sun C.L."/>
            <person name="Burstein D."/>
            <person name="Kantor R.S."/>
            <person name="Aliaga Goltsman D.S."/>
            <person name="Bik E.M."/>
            <person name="Thomas B.C."/>
            <person name="Banfield J.F."/>
            <person name="Relman D.A."/>
        </authorList>
    </citation>
    <scope>NUCLEOTIDE SEQUENCE [LARGE SCALE GENOMIC DNA]</scope>
    <source>
        <strain evidence="6">DOLJORAL78_47_16</strain>
    </source>
</reference>
<protein>
    <recommendedName>
        <fullName evidence="8">MurR/RpiR family transcriptional regulator</fullName>
    </recommendedName>
</protein>
<dbReference type="GO" id="GO:1901135">
    <property type="term" value="P:carbohydrate derivative metabolic process"/>
    <property type="evidence" value="ECO:0007669"/>
    <property type="project" value="InterPro"/>
</dbReference>
<dbReference type="PROSITE" id="PS51071">
    <property type="entry name" value="HTH_RPIR"/>
    <property type="match status" value="1"/>
</dbReference>
<evidence type="ECO:0000259" key="5">
    <source>
        <dbReference type="PROSITE" id="PS51464"/>
    </source>
</evidence>
<name>A0A2G6KAT7_9BACT</name>
<dbReference type="Pfam" id="PF01380">
    <property type="entry name" value="SIS"/>
    <property type="match status" value="1"/>
</dbReference>
<evidence type="ECO:0008006" key="8">
    <source>
        <dbReference type="Google" id="ProtNLM"/>
    </source>
</evidence>
<dbReference type="GO" id="GO:0003700">
    <property type="term" value="F:DNA-binding transcription factor activity"/>
    <property type="evidence" value="ECO:0007669"/>
    <property type="project" value="InterPro"/>
</dbReference>
<evidence type="ECO:0000313" key="7">
    <source>
        <dbReference type="Proteomes" id="UP000230821"/>
    </source>
</evidence>
<dbReference type="EMBL" id="PDSK01000113">
    <property type="protein sequence ID" value="PIE32480.1"/>
    <property type="molecule type" value="Genomic_DNA"/>
</dbReference>